<name>A0A8S1SJ70_PAROT</name>
<dbReference type="OrthoDB" id="303405at2759"/>
<protein>
    <submittedName>
        <fullName evidence="1">Uncharacterized protein</fullName>
    </submittedName>
</protein>
<keyword evidence="2" id="KW-1185">Reference proteome</keyword>
<reference evidence="1" key="1">
    <citation type="submission" date="2021-01" db="EMBL/GenBank/DDBJ databases">
        <authorList>
            <consortium name="Genoscope - CEA"/>
            <person name="William W."/>
        </authorList>
    </citation>
    <scope>NUCLEOTIDE SEQUENCE</scope>
</reference>
<comment type="caution">
    <text evidence="1">The sequence shown here is derived from an EMBL/GenBank/DDBJ whole genome shotgun (WGS) entry which is preliminary data.</text>
</comment>
<proteinExistence type="predicted"/>
<dbReference type="AlphaFoldDB" id="A0A8S1SJ70"/>
<evidence type="ECO:0000313" key="1">
    <source>
        <dbReference type="EMBL" id="CAD8139506.1"/>
    </source>
</evidence>
<dbReference type="OMA" id="IQLISCV"/>
<evidence type="ECO:0000313" key="2">
    <source>
        <dbReference type="Proteomes" id="UP000683925"/>
    </source>
</evidence>
<organism evidence="1 2">
    <name type="scientific">Paramecium octaurelia</name>
    <dbReference type="NCBI Taxonomy" id="43137"/>
    <lineage>
        <taxon>Eukaryota</taxon>
        <taxon>Sar</taxon>
        <taxon>Alveolata</taxon>
        <taxon>Ciliophora</taxon>
        <taxon>Intramacronucleata</taxon>
        <taxon>Oligohymenophorea</taxon>
        <taxon>Peniculida</taxon>
        <taxon>Parameciidae</taxon>
        <taxon>Paramecium</taxon>
    </lineage>
</organism>
<accession>A0A8S1SJ70</accession>
<gene>
    <name evidence="1" type="ORF">POCTA_138.1.T0100461</name>
</gene>
<dbReference type="EMBL" id="CAJJDP010000009">
    <property type="protein sequence ID" value="CAD8139506.1"/>
    <property type="molecule type" value="Genomic_DNA"/>
</dbReference>
<dbReference type="Proteomes" id="UP000683925">
    <property type="component" value="Unassembled WGS sequence"/>
</dbReference>
<sequence length="147" mass="16875">MKNQGVQTIESGAYNYFLLPPITEPLKSGISQMIQFKNSQQKFKLRSTDSKPTISLKQEQIKEGRRNKELVLHQLHLPLIKPELHIAQSKMKEQIVSSNRLIDNIQLISCGSRARNLSNNDQINKTERLHQFSIRGTQSQIQGRILT</sequence>